<keyword evidence="1" id="KW-0732">Signal</keyword>
<evidence type="ECO:0000259" key="2">
    <source>
        <dbReference type="Pfam" id="PF14534"/>
    </source>
</evidence>
<dbReference type="RefSeq" id="WP_255039659.1">
    <property type="nucleotide sequence ID" value="NZ_RJUF01000194.1"/>
</dbReference>
<feature type="chain" id="PRO_5042077923" evidence="1">
    <location>
        <begin position="21"/>
        <end position="144"/>
    </location>
</feature>
<dbReference type="Proteomes" id="UP001204144">
    <property type="component" value="Unassembled WGS sequence"/>
</dbReference>
<dbReference type="AlphaFoldDB" id="A0AAE3KWM0"/>
<proteinExistence type="predicted"/>
<name>A0AAE3KWM0_9BACT</name>
<comment type="caution">
    <text evidence="3">The sequence shown here is derived from an EMBL/GenBank/DDBJ whole genome shotgun (WGS) entry which is preliminary data.</text>
</comment>
<protein>
    <submittedName>
        <fullName evidence="3">Nuclear transport factor 2 family protein</fullName>
    </submittedName>
</protein>
<dbReference type="InterPro" id="IPR027843">
    <property type="entry name" value="DUF4440"/>
</dbReference>
<keyword evidence="4" id="KW-1185">Reference proteome</keyword>
<feature type="signal peptide" evidence="1">
    <location>
        <begin position="1"/>
        <end position="20"/>
    </location>
</feature>
<sequence length="144" mass="15830">MKSIFAVFLFSVFASVAAFGQNKDISAVEKALETLRVQMLNPTESGLKSISHPALTYGHSSGKIENQKEFMEAFLTGASDFTSLDFSDVKIEIVGKTAVVRHILTAESMDKGKQPAKVNIKVMLVFTKEKASWVLLGRQAVKYL</sequence>
<dbReference type="Gene3D" id="3.10.450.50">
    <property type="match status" value="1"/>
</dbReference>
<dbReference type="InterPro" id="IPR032710">
    <property type="entry name" value="NTF2-like_dom_sf"/>
</dbReference>
<dbReference type="SUPFAM" id="SSF54427">
    <property type="entry name" value="NTF2-like"/>
    <property type="match status" value="1"/>
</dbReference>
<accession>A0AAE3KWM0</accession>
<reference evidence="3 4" key="1">
    <citation type="submission" date="2018-11" db="EMBL/GenBank/DDBJ databases">
        <title>Novel bacteria species description.</title>
        <authorList>
            <person name="Han J.-H."/>
        </authorList>
    </citation>
    <scope>NUCLEOTIDE SEQUENCE [LARGE SCALE GENOMIC DNA]</scope>
    <source>
        <strain evidence="3 4">KCTC23259</strain>
    </source>
</reference>
<organism evidence="3 4">
    <name type="scientific">Lacihabitans soyangensis</name>
    <dbReference type="NCBI Taxonomy" id="869394"/>
    <lineage>
        <taxon>Bacteria</taxon>
        <taxon>Pseudomonadati</taxon>
        <taxon>Bacteroidota</taxon>
        <taxon>Cytophagia</taxon>
        <taxon>Cytophagales</taxon>
        <taxon>Leadbetterellaceae</taxon>
        <taxon>Lacihabitans</taxon>
    </lineage>
</organism>
<gene>
    <name evidence="3" type="ORF">EGI31_23695</name>
</gene>
<dbReference type="Pfam" id="PF14534">
    <property type="entry name" value="DUF4440"/>
    <property type="match status" value="1"/>
</dbReference>
<evidence type="ECO:0000256" key="1">
    <source>
        <dbReference type="SAM" id="SignalP"/>
    </source>
</evidence>
<evidence type="ECO:0000313" key="3">
    <source>
        <dbReference type="EMBL" id="MCP9765951.1"/>
    </source>
</evidence>
<feature type="domain" description="DUF4440" evidence="2">
    <location>
        <begin position="43"/>
        <end position="135"/>
    </location>
</feature>
<dbReference type="EMBL" id="RJUF01000194">
    <property type="protein sequence ID" value="MCP9765951.1"/>
    <property type="molecule type" value="Genomic_DNA"/>
</dbReference>
<evidence type="ECO:0000313" key="4">
    <source>
        <dbReference type="Proteomes" id="UP001204144"/>
    </source>
</evidence>